<dbReference type="EMBL" id="BGPR01002348">
    <property type="protein sequence ID" value="GBM71982.1"/>
    <property type="molecule type" value="Genomic_DNA"/>
</dbReference>
<comment type="caution">
    <text evidence="1">The sequence shown here is derived from an EMBL/GenBank/DDBJ whole genome shotgun (WGS) entry which is preliminary data.</text>
</comment>
<name>A0A4Y2I3A0_ARAVE</name>
<proteinExistence type="predicted"/>
<evidence type="ECO:0000313" key="2">
    <source>
        <dbReference type="Proteomes" id="UP000499080"/>
    </source>
</evidence>
<protein>
    <submittedName>
        <fullName evidence="1">Uncharacterized protein</fullName>
    </submittedName>
</protein>
<reference evidence="1 2" key="1">
    <citation type="journal article" date="2019" name="Sci. Rep.">
        <title>Orb-weaving spider Araneus ventricosus genome elucidates the spidroin gene catalogue.</title>
        <authorList>
            <person name="Kono N."/>
            <person name="Nakamura H."/>
            <person name="Ohtoshi R."/>
            <person name="Moran D.A.P."/>
            <person name="Shinohara A."/>
            <person name="Yoshida Y."/>
            <person name="Fujiwara M."/>
            <person name="Mori M."/>
            <person name="Tomita M."/>
            <person name="Arakawa K."/>
        </authorList>
    </citation>
    <scope>NUCLEOTIDE SEQUENCE [LARGE SCALE GENOMIC DNA]</scope>
</reference>
<evidence type="ECO:0000313" key="1">
    <source>
        <dbReference type="EMBL" id="GBM71982.1"/>
    </source>
</evidence>
<accession>A0A4Y2I3A0</accession>
<organism evidence="1 2">
    <name type="scientific">Araneus ventricosus</name>
    <name type="common">Orbweaver spider</name>
    <name type="synonym">Epeira ventricosa</name>
    <dbReference type="NCBI Taxonomy" id="182803"/>
    <lineage>
        <taxon>Eukaryota</taxon>
        <taxon>Metazoa</taxon>
        <taxon>Ecdysozoa</taxon>
        <taxon>Arthropoda</taxon>
        <taxon>Chelicerata</taxon>
        <taxon>Arachnida</taxon>
        <taxon>Araneae</taxon>
        <taxon>Araneomorphae</taxon>
        <taxon>Entelegynae</taxon>
        <taxon>Araneoidea</taxon>
        <taxon>Araneidae</taxon>
        <taxon>Araneus</taxon>
    </lineage>
</organism>
<sequence>MILPVNLAFECVRNDVNVLEHVRCSHVSKKCRHSRMHNPKPGHVEDPDISQDVNLKSGRMRGNLDAFPLIGRLERAEPLEHKGTETVRCFLWTLYSLFSFTAALSCFFSSPAKEDVVIL</sequence>
<keyword evidence="2" id="KW-1185">Reference proteome</keyword>
<gene>
    <name evidence="1" type="ORF">AVEN_269313_1</name>
</gene>
<dbReference type="AlphaFoldDB" id="A0A4Y2I3A0"/>
<dbReference type="Proteomes" id="UP000499080">
    <property type="component" value="Unassembled WGS sequence"/>
</dbReference>